<evidence type="ECO:0000313" key="3">
    <source>
        <dbReference type="Proteomes" id="UP000544110"/>
    </source>
</evidence>
<dbReference type="Proteomes" id="UP000544110">
    <property type="component" value="Unassembled WGS sequence"/>
</dbReference>
<comment type="caution">
    <text evidence="2">The sequence shown here is derived from an EMBL/GenBank/DDBJ whole genome shotgun (WGS) entry which is preliminary data.</text>
</comment>
<dbReference type="AlphaFoldDB" id="A0A7Y9RNN5"/>
<evidence type="ECO:0000313" key="2">
    <source>
        <dbReference type="EMBL" id="NYG53721.1"/>
    </source>
</evidence>
<dbReference type="Gene3D" id="3.30.420.40">
    <property type="match status" value="2"/>
</dbReference>
<dbReference type="CDD" id="cd00090">
    <property type="entry name" value="HTH_ARSR"/>
    <property type="match status" value="1"/>
</dbReference>
<organism evidence="2 3">
    <name type="scientific">Nocardioides perillae</name>
    <dbReference type="NCBI Taxonomy" id="1119534"/>
    <lineage>
        <taxon>Bacteria</taxon>
        <taxon>Bacillati</taxon>
        <taxon>Actinomycetota</taxon>
        <taxon>Actinomycetes</taxon>
        <taxon>Propionibacteriales</taxon>
        <taxon>Nocardioidaceae</taxon>
        <taxon>Nocardioides</taxon>
    </lineage>
</organism>
<dbReference type="Pfam" id="PF00480">
    <property type="entry name" value="ROK"/>
    <property type="match status" value="1"/>
</dbReference>
<protein>
    <submittedName>
        <fullName evidence="2">Putative NBD/HSP70 family sugar kinase</fullName>
    </submittedName>
</protein>
<evidence type="ECO:0000256" key="1">
    <source>
        <dbReference type="ARBA" id="ARBA00006479"/>
    </source>
</evidence>
<comment type="similarity">
    <text evidence="1">Belongs to the ROK (NagC/XylR) family.</text>
</comment>
<dbReference type="Gene3D" id="1.10.10.10">
    <property type="entry name" value="Winged helix-like DNA-binding domain superfamily/Winged helix DNA-binding domain"/>
    <property type="match status" value="1"/>
</dbReference>
<dbReference type="EMBL" id="JACCAC010000001">
    <property type="protein sequence ID" value="NYG53721.1"/>
    <property type="molecule type" value="Genomic_DNA"/>
</dbReference>
<dbReference type="InterPro" id="IPR019885">
    <property type="entry name" value="Tscrpt_reg_HTH_AsnC-type_CS"/>
</dbReference>
<dbReference type="Pfam" id="PF13412">
    <property type="entry name" value="HTH_24"/>
    <property type="match status" value="1"/>
</dbReference>
<dbReference type="InterPro" id="IPR000600">
    <property type="entry name" value="ROK"/>
</dbReference>
<dbReference type="RefSeq" id="WP_179516498.1">
    <property type="nucleotide sequence ID" value="NZ_JACCAC010000001.1"/>
</dbReference>
<dbReference type="InterPro" id="IPR043129">
    <property type="entry name" value="ATPase_NBD"/>
</dbReference>
<dbReference type="InterPro" id="IPR036390">
    <property type="entry name" value="WH_DNA-bd_sf"/>
</dbReference>
<dbReference type="PANTHER" id="PTHR18964:SF173">
    <property type="entry name" value="GLUCOKINASE"/>
    <property type="match status" value="1"/>
</dbReference>
<keyword evidence="2" id="KW-0808">Transferase</keyword>
<accession>A0A7Y9RNN5</accession>
<dbReference type="InterPro" id="IPR036388">
    <property type="entry name" value="WH-like_DNA-bd_sf"/>
</dbReference>
<dbReference type="PANTHER" id="PTHR18964">
    <property type="entry name" value="ROK (REPRESSOR, ORF, KINASE) FAMILY"/>
    <property type="match status" value="1"/>
</dbReference>
<dbReference type="SUPFAM" id="SSF53067">
    <property type="entry name" value="Actin-like ATPase domain"/>
    <property type="match status" value="1"/>
</dbReference>
<name>A0A7Y9RNN5_9ACTN</name>
<dbReference type="GO" id="GO:0016301">
    <property type="term" value="F:kinase activity"/>
    <property type="evidence" value="ECO:0007669"/>
    <property type="project" value="UniProtKB-KW"/>
</dbReference>
<reference evidence="2 3" key="1">
    <citation type="submission" date="2020-07" db="EMBL/GenBank/DDBJ databases">
        <title>Sequencing the genomes of 1000 actinobacteria strains.</title>
        <authorList>
            <person name="Klenk H.-P."/>
        </authorList>
    </citation>
    <scope>NUCLEOTIDE SEQUENCE [LARGE SCALE GENOMIC DNA]</scope>
    <source>
        <strain evidence="2 3">DSM 24552</strain>
    </source>
</reference>
<sequence length="392" mass="39372">MATPGELLELLRTGRASTRADLARATGLSRTAVNHRLDALLAAGLVRRSEELASTGGRPATGLAFADEAGVVLACALGRTRSQLAVCDLAGRELASSSREHALGVGPHELLPAVAAELTRLLGEAGRDPADVLGVGVSLPGAVDPVAGASLDSPVMRGWAGVPLGPALGAAAGGAPLFVAGDADALARSERTGRPDEPRDVLVVKASTGLALGIVAGGRVVGGHRGAAGELGHTRSPSAEGLPCRCGRTGCLEAVAGGWALVQRLAVAGREVAHVRDLVALALDGDAEARGLLREGGRLLGEVLAVAVDLLNPEVVVVGGDMAADFDTYAAGLRESLHARGTALATRDLRIAPARHGDRAGVVGCAALALDHVLHPAAVDARLAASAATVQR</sequence>
<proteinExistence type="inferred from homology"/>
<dbReference type="PROSITE" id="PS00519">
    <property type="entry name" value="HTH_ASNC_1"/>
    <property type="match status" value="1"/>
</dbReference>
<dbReference type="SUPFAM" id="SSF46785">
    <property type="entry name" value="Winged helix' DNA-binding domain"/>
    <property type="match status" value="1"/>
</dbReference>
<dbReference type="InterPro" id="IPR011991">
    <property type="entry name" value="ArsR-like_HTH"/>
</dbReference>
<keyword evidence="2" id="KW-0418">Kinase</keyword>
<keyword evidence="3" id="KW-1185">Reference proteome</keyword>
<gene>
    <name evidence="2" type="ORF">BJ989_000025</name>
</gene>